<feature type="transmembrane region" description="Helical" evidence="9">
    <location>
        <begin position="7"/>
        <end position="24"/>
    </location>
</feature>
<comment type="similarity">
    <text evidence="3 9">Belongs to the riboflavin transporter family.</text>
</comment>
<reference evidence="10" key="1">
    <citation type="submission" date="2009-03" db="EMBL/GenBank/DDBJ databases">
        <title>Caligus clemensi ESTs and full-length cDNAs.</title>
        <authorList>
            <person name="Yasuike M."/>
            <person name="von Schalburg K."/>
            <person name="Cooper G."/>
            <person name="Leong J."/>
            <person name="Jones S.R.M."/>
            <person name="Koop B.F."/>
        </authorList>
    </citation>
    <scope>NUCLEOTIDE SEQUENCE</scope>
    <source>
        <tissue evidence="10">Whole</tissue>
    </source>
</reference>
<evidence type="ECO:0000256" key="9">
    <source>
        <dbReference type="RuleBase" id="RU368035"/>
    </source>
</evidence>
<keyword evidence="4 9" id="KW-0813">Transport</keyword>
<evidence type="ECO:0000256" key="6">
    <source>
        <dbReference type="ARBA" id="ARBA00022692"/>
    </source>
</evidence>
<evidence type="ECO:0000256" key="1">
    <source>
        <dbReference type="ARBA" id="ARBA00000215"/>
    </source>
</evidence>
<evidence type="ECO:0000256" key="5">
    <source>
        <dbReference type="ARBA" id="ARBA00022475"/>
    </source>
</evidence>
<feature type="transmembrane region" description="Helical" evidence="9">
    <location>
        <begin position="112"/>
        <end position="134"/>
    </location>
</feature>
<keyword evidence="7 9" id="KW-1133">Transmembrane helix</keyword>
<feature type="transmembrane region" description="Helical" evidence="9">
    <location>
        <begin position="77"/>
        <end position="100"/>
    </location>
</feature>
<name>C1C313_CALCM</name>
<keyword evidence="8 9" id="KW-0472">Membrane</keyword>
<protein>
    <recommendedName>
        <fullName evidence="9">Riboflavin transporter</fullName>
    </recommendedName>
</protein>
<feature type="transmembrane region" description="Helical" evidence="9">
    <location>
        <begin position="146"/>
        <end position="165"/>
    </location>
</feature>
<feature type="transmembrane region" description="Helical" evidence="9">
    <location>
        <begin position="397"/>
        <end position="419"/>
    </location>
</feature>
<dbReference type="AlphaFoldDB" id="C1C313"/>
<keyword evidence="6 9" id="KW-0812">Transmembrane</keyword>
<proteinExistence type="evidence at transcript level"/>
<feature type="transmembrane region" description="Helical" evidence="9">
    <location>
        <begin position="358"/>
        <end position="377"/>
    </location>
</feature>
<feature type="transmembrane region" description="Helical" evidence="9">
    <location>
        <begin position="44"/>
        <end position="65"/>
    </location>
</feature>
<evidence type="ECO:0000256" key="4">
    <source>
        <dbReference type="ARBA" id="ARBA00022448"/>
    </source>
</evidence>
<evidence type="ECO:0000256" key="2">
    <source>
        <dbReference type="ARBA" id="ARBA00004651"/>
    </source>
</evidence>
<comment type="catalytic activity">
    <reaction evidence="1 9">
        <text>riboflavin(in) = riboflavin(out)</text>
        <dbReference type="Rhea" id="RHEA:35015"/>
        <dbReference type="ChEBI" id="CHEBI:57986"/>
    </reaction>
</comment>
<evidence type="ECO:0000256" key="7">
    <source>
        <dbReference type="ARBA" id="ARBA00022989"/>
    </source>
</evidence>
<feature type="transmembrane region" description="Helical" evidence="9">
    <location>
        <begin position="302"/>
        <end position="324"/>
    </location>
</feature>
<feature type="transmembrane region" description="Helical" evidence="9">
    <location>
        <begin position="331"/>
        <end position="352"/>
    </location>
</feature>
<keyword evidence="5 9" id="KW-1003">Cell membrane</keyword>
<evidence type="ECO:0000256" key="3">
    <source>
        <dbReference type="ARBA" id="ARBA00006366"/>
    </source>
</evidence>
<gene>
    <name evidence="10" type="primary">CT054</name>
</gene>
<comment type="subcellular location">
    <subcellularLocation>
        <location evidence="2 9">Cell membrane</location>
        <topology evidence="2 9">Multi-pass membrane protein</topology>
    </subcellularLocation>
</comment>
<dbReference type="GO" id="GO:0032217">
    <property type="term" value="F:riboflavin transmembrane transporter activity"/>
    <property type="evidence" value="ECO:0007669"/>
    <property type="project" value="UniProtKB-UniRule"/>
</dbReference>
<dbReference type="Pfam" id="PF06237">
    <property type="entry name" value="SLC52_ribofla_tr"/>
    <property type="match status" value="1"/>
</dbReference>
<accession>C1C313</accession>
<evidence type="ECO:0000313" key="10">
    <source>
        <dbReference type="EMBL" id="ACO15666.1"/>
    </source>
</evidence>
<dbReference type="GO" id="GO:0005886">
    <property type="term" value="C:plasma membrane"/>
    <property type="evidence" value="ECO:0007669"/>
    <property type="project" value="UniProtKB-SubCell"/>
</dbReference>
<dbReference type="PANTHER" id="PTHR12929">
    <property type="entry name" value="SOLUTE CARRIER FAMILY 52"/>
    <property type="match status" value="1"/>
</dbReference>
<dbReference type="EMBL" id="BT081242">
    <property type="protein sequence ID" value="ACO15666.1"/>
    <property type="molecule type" value="mRNA"/>
</dbReference>
<organism evidence="10">
    <name type="scientific">Caligus clemensi</name>
    <name type="common">Sea louse</name>
    <dbReference type="NCBI Taxonomy" id="344056"/>
    <lineage>
        <taxon>Eukaryota</taxon>
        <taxon>Metazoa</taxon>
        <taxon>Ecdysozoa</taxon>
        <taxon>Arthropoda</taxon>
        <taxon>Crustacea</taxon>
        <taxon>Multicrustacea</taxon>
        <taxon>Hexanauplia</taxon>
        <taxon>Copepoda</taxon>
        <taxon>Siphonostomatoida</taxon>
        <taxon>Caligidae</taxon>
        <taxon>Caligus</taxon>
    </lineage>
</organism>
<feature type="transmembrane region" description="Helical" evidence="9">
    <location>
        <begin position="198"/>
        <end position="219"/>
    </location>
</feature>
<sequence length="432" mass="47427">MIGNRSHHFDILAVFFGISAWISINGLWVELPLLVQRLPEKWNLASYLSVIIQIANLGPIFYSVLRCWLGENRTGQGIAIYSLLIIGTVSSFILSMGWDITTVIGGKEHSTMLFSLVFCLSFVDCTSSVPFLPYMAFLKDIYLNSYLIGEGLSGFIPSIVALAQGSGGNPVCANMSDSNGNWEVRPYHQPPRFSIQSFFFFLFCMMTLSFLGFTLMNILPQFKSESASTSSRASMVYSPSKSVHDERPSEVCYSFNSQPSSMEPPKNSILFLLSIQGFTCFLSNGALPSIQTFSCLPYGNTVYHLCVTLNAMANPLMAFLAFFLPCKSDKLIGAITGVGGIFAAVVFVTALHSPEMLWGQYLGGFVTIFSWVIYGGLFSYVKVSIAGTCRNISNSALFWCGAVTQIGSALGTLIMFLVVNHTSIFKAYYVSC</sequence>
<dbReference type="PANTHER" id="PTHR12929:SF10">
    <property type="entry name" value="RIBOFLAVIN TRANSPORTER"/>
    <property type="match status" value="1"/>
</dbReference>
<comment type="function">
    <text evidence="9">Plasma membrane transporter mediating the uptake by cells of the water soluble vitamin B2/riboflavin that plays a key role in biochemical oxidation-reduction reactions of the carbohydrate, lipid, and amino acid metabolism.</text>
</comment>
<dbReference type="InterPro" id="IPR009357">
    <property type="entry name" value="Riboflavin_transptr"/>
</dbReference>
<evidence type="ECO:0000256" key="8">
    <source>
        <dbReference type="ARBA" id="ARBA00023136"/>
    </source>
</evidence>
<feature type="transmembrane region" description="Helical" evidence="9">
    <location>
        <begin position="269"/>
        <end position="290"/>
    </location>
</feature>